<dbReference type="PANTHER" id="PTHR21297">
    <property type="entry name" value="DNA-DIRECTED RNA POLYMERASE II"/>
    <property type="match status" value="1"/>
</dbReference>
<dbReference type="GeneID" id="20525622"/>
<evidence type="ECO:0000256" key="1">
    <source>
        <dbReference type="ARBA" id="ARBA00004123"/>
    </source>
</evidence>
<evidence type="ECO:0000256" key="4">
    <source>
        <dbReference type="SAM" id="MobiDB-lite"/>
    </source>
</evidence>
<protein>
    <recommendedName>
        <fullName evidence="5">RNA polymerase Rpb4/RPC9 core domain-containing protein</fullName>
    </recommendedName>
</protein>
<dbReference type="SUPFAM" id="SSF47819">
    <property type="entry name" value="HRDC-like"/>
    <property type="match status" value="1"/>
</dbReference>
<feature type="compositionally biased region" description="Basic and acidic residues" evidence="4">
    <location>
        <begin position="190"/>
        <end position="204"/>
    </location>
</feature>
<dbReference type="InterPro" id="IPR010997">
    <property type="entry name" value="HRDC-like_sf"/>
</dbReference>
<dbReference type="GO" id="GO:0005634">
    <property type="term" value="C:nucleus"/>
    <property type="evidence" value="ECO:0007669"/>
    <property type="project" value="UniProtKB-SubCell"/>
</dbReference>
<name>A0A058ZHE2_FONAL</name>
<dbReference type="EMBL" id="KB932201">
    <property type="protein sequence ID" value="KCV73358.1"/>
    <property type="molecule type" value="Genomic_DNA"/>
</dbReference>
<evidence type="ECO:0000256" key="2">
    <source>
        <dbReference type="ARBA" id="ARBA00023242"/>
    </source>
</evidence>
<accession>A0A058ZHE2</accession>
<dbReference type="InterPro" id="IPR045222">
    <property type="entry name" value="Rpb4-like"/>
</dbReference>
<evidence type="ECO:0000259" key="5">
    <source>
        <dbReference type="SMART" id="SM00657"/>
    </source>
</evidence>
<comment type="similarity">
    <text evidence="3">Belongs to the eukaryotic RPB4 RNA polymerase subunit family.</text>
</comment>
<dbReference type="GO" id="GO:0030880">
    <property type="term" value="C:RNA polymerase complex"/>
    <property type="evidence" value="ECO:0007669"/>
    <property type="project" value="InterPro"/>
</dbReference>
<dbReference type="GO" id="GO:0006352">
    <property type="term" value="P:DNA-templated transcription initiation"/>
    <property type="evidence" value="ECO:0007669"/>
    <property type="project" value="InterPro"/>
</dbReference>
<reference evidence="6" key="1">
    <citation type="submission" date="2013-04" db="EMBL/GenBank/DDBJ databases">
        <title>The Genome Sequence of Fonticula alba ATCC 38817.</title>
        <authorList>
            <consortium name="The Broad Institute Genomics Platform"/>
            <person name="Russ C."/>
            <person name="Cuomo C."/>
            <person name="Burger G."/>
            <person name="Gray M.W."/>
            <person name="Holland P.W.H."/>
            <person name="King N."/>
            <person name="Lang F.B.F."/>
            <person name="Roger A.J."/>
            <person name="Ruiz-Trillo I."/>
            <person name="Brown M."/>
            <person name="Walker B."/>
            <person name="Young S."/>
            <person name="Zeng Q."/>
            <person name="Gargeya S."/>
            <person name="Fitzgerald M."/>
            <person name="Haas B."/>
            <person name="Abouelleil A."/>
            <person name="Allen A.W."/>
            <person name="Alvarado L."/>
            <person name="Arachchi H.M."/>
            <person name="Berlin A.M."/>
            <person name="Chapman S.B."/>
            <person name="Gainer-Dewar J."/>
            <person name="Goldberg J."/>
            <person name="Griggs A."/>
            <person name="Gujja S."/>
            <person name="Hansen M."/>
            <person name="Howarth C."/>
            <person name="Imamovic A."/>
            <person name="Ireland A."/>
            <person name="Larimer J."/>
            <person name="McCowan C."/>
            <person name="Murphy C."/>
            <person name="Pearson M."/>
            <person name="Poon T.W."/>
            <person name="Priest M."/>
            <person name="Roberts A."/>
            <person name="Saif S."/>
            <person name="Shea T."/>
            <person name="Sisk P."/>
            <person name="Sykes S."/>
            <person name="Wortman J."/>
            <person name="Nusbaum C."/>
            <person name="Birren B."/>
        </authorList>
    </citation>
    <scope>NUCLEOTIDE SEQUENCE [LARGE SCALE GENOMIC DNA]</scope>
    <source>
        <strain evidence="6">ATCC 38817</strain>
    </source>
</reference>
<dbReference type="GO" id="GO:0000166">
    <property type="term" value="F:nucleotide binding"/>
    <property type="evidence" value="ECO:0007669"/>
    <property type="project" value="InterPro"/>
</dbReference>
<gene>
    <name evidence="6" type="ORF">H696_00897</name>
</gene>
<organism evidence="6">
    <name type="scientific">Fonticula alba</name>
    <name type="common">Slime mold</name>
    <dbReference type="NCBI Taxonomy" id="691883"/>
    <lineage>
        <taxon>Eukaryota</taxon>
        <taxon>Rotosphaerida</taxon>
        <taxon>Fonticulaceae</taxon>
        <taxon>Fonticula</taxon>
    </lineage>
</organism>
<evidence type="ECO:0000256" key="3">
    <source>
        <dbReference type="ARBA" id="ARBA00025724"/>
    </source>
</evidence>
<dbReference type="InterPro" id="IPR038324">
    <property type="entry name" value="Rpb4/RPC9_sf"/>
</dbReference>
<dbReference type="Proteomes" id="UP000030693">
    <property type="component" value="Unassembled WGS sequence"/>
</dbReference>
<sequence>MSLFGLNPGDLSIHLDTPESSIPEVELKNSKGHLFDDAKFLTLAEVLHHMETIESEHLKAQSENRSGMQASLDTPRLSQVFDETLAYARQFVLMDVNQERVLRASIESVVADQDITAAVVGACGDVDDAAADLTEEQREALMSKQLTSYEMSQICNLLPEDREEMDALIPSIKTKLDNDKREEIAILIERSKQQTAGDHDRMDELGSLTAPGASGAGHPEVGGFPDYHQHSIKPEQGY</sequence>
<evidence type="ECO:0000313" key="7">
    <source>
        <dbReference type="Proteomes" id="UP000030693"/>
    </source>
</evidence>
<dbReference type="OrthoDB" id="2186918at2759"/>
<keyword evidence="2" id="KW-0539">Nucleus</keyword>
<dbReference type="InterPro" id="IPR006590">
    <property type="entry name" value="RNA_pol_Rpb4/RPC9_core"/>
</dbReference>
<dbReference type="RefSeq" id="XP_009493059.1">
    <property type="nucleotide sequence ID" value="XM_009494784.1"/>
</dbReference>
<evidence type="ECO:0000313" key="6">
    <source>
        <dbReference type="EMBL" id="KCV73358.1"/>
    </source>
</evidence>
<dbReference type="AlphaFoldDB" id="A0A058ZHE2"/>
<comment type="subcellular location">
    <subcellularLocation>
        <location evidence="1">Nucleus</location>
    </subcellularLocation>
</comment>
<dbReference type="Pfam" id="PF03874">
    <property type="entry name" value="RNA_pol_Rpb4"/>
    <property type="match status" value="1"/>
</dbReference>
<keyword evidence="7" id="KW-1185">Reference proteome</keyword>
<feature type="region of interest" description="Disordered" evidence="4">
    <location>
        <begin position="190"/>
        <end position="238"/>
    </location>
</feature>
<dbReference type="Gene3D" id="1.20.1250.40">
    <property type="match status" value="1"/>
</dbReference>
<feature type="domain" description="RNA polymerase Rpb4/RPC9 core" evidence="5">
    <location>
        <begin position="33"/>
        <end position="195"/>
    </location>
</feature>
<dbReference type="SMART" id="SM00657">
    <property type="entry name" value="RPOL4c"/>
    <property type="match status" value="1"/>
</dbReference>
<feature type="compositionally biased region" description="Basic and acidic residues" evidence="4">
    <location>
        <begin position="227"/>
        <end position="238"/>
    </location>
</feature>
<dbReference type="InterPro" id="IPR005574">
    <property type="entry name" value="Rpb4/RPC9"/>
</dbReference>
<proteinExistence type="inferred from homology"/>